<sequence>MFVKIYQYHIKKEKEVEYLSIQEKAGEIYKEYLDFHTIYLKSKDSDTKWLEITFYRDEDDYKKSIEIINKQLEIQELFKSFQSVLVSEKNEITEEDFLKIKEKYAFK</sequence>
<evidence type="ECO:0008006" key="3">
    <source>
        <dbReference type="Google" id="ProtNLM"/>
    </source>
</evidence>
<dbReference type="Proteomes" id="UP000682713">
    <property type="component" value="Unassembled WGS sequence"/>
</dbReference>
<proteinExistence type="predicted"/>
<reference evidence="1 2" key="1">
    <citation type="submission" date="2021-05" db="EMBL/GenBank/DDBJ databases">
        <title>Novel Bacillus species.</title>
        <authorList>
            <person name="Liu G."/>
        </authorList>
    </citation>
    <scope>NUCLEOTIDE SEQUENCE [LARGE SCALE GENOMIC DNA]</scope>
    <source>
        <strain evidence="1 2">FJAT-49732</strain>
    </source>
</reference>
<organism evidence="1 2">
    <name type="scientific">Lederbergia citrisecunda</name>
    <dbReference type="NCBI Taxonomy" id="2833583"/>
    <lineage>
        <taxon>Bacteria</taxon>
        <taxon>Bacillati</taxon>
        <taxon>Bacillota</taxon>
        <taxon>Bacilli</taxon>
        <taxon>Bacillales</taxon>
        <taxon>Bacillaceae</taxon>
        <taxon>Lederbergia</taxon>
    </lineage>
</organism>
<accession>A0A942YLP8</accession>
<keyword evidence="2" id="KW-1185">Reference proteome</keyword>
<dbReference type="AlphaFoldDB" id="A0A942YLP8"/>
<protein>
    <recommendedName>
        <fullName evidence="3">ABM domain-containing protein</fullName>
    </recommendedName>
</protein>
<dbReference type="EMBL" id="JAGYPJ010000001">
    <property type="protein sequence ID" value="MBS4201693.1"/>
    <property type="molecule type" value="Genomic_DNA"/>
</dbReference>
<name>A0A942YLP8_9BACI</name>
<dbReference type="RefSeq" id="WP_213112139.1">
    <property type="nucleotide sequence ID" value="NZ_JAGYPJ010000001.1"/>
</dbReference>
<evidence type="ECO:0000313" key="2">
    <source>
        <dbReference type="Proteomes" id="UP000682713"/>
    </source>
</evidence>
<gene>
    <name evidence="1" type="ORF">KHA93_18990</name>
</gene>
<comment type="caution">
    <text evidence="1">The sequence shown here is derived from an EMBL/GenBank/DDBJ whole genome shotgun (WGS) entry which is preliminary data.</text>
</comment>
<evidence type="ECO:0000313" key="1">
    <source>
        <dbReference type="EMBL" id="MBS4201693.1"/>
    </source>
</evidence>